<reference evidence="5" key="1">
    <citation type="submission" date="2023-03" db="EMBL/GenBank/DDBJ databases">
        <title>Massive genome expansion in bonnet fungi (Mycena s.s.) driven by repeated elements and novel gene families across ecological guilds.</title>
        <authorList>
            <consortium name="Lawrence Berkeley National Laboratory"/>
            <person name="Harder C.B."/>
            <person name="Miyauchi S."/>
            <person name="Viragh M."/>
            <person name="Kuo A."/>
            <person name="Thoen E."/>
            <person name="Andreopoulos B."/>
            <person name="Lu D."/>
            <person name="Skrede I."/>
            <person name="Drula E."/>
            <person name="Henrissat B."/>
            <person name="Morin E."/>
            <person name="Kohler A."/>
            <person name="Barry K."/>
            <person name="LaButti K."/>
            <person name="Morin E."/>
            <person name="Salamov A."/>
            <person name="Lipzen A."/>
            <person name="Mereny Z."/>
            <person name="Hegedus B."/>
            <person name="Baldrian P."/>
            <person name="Stursova M."/>
            <person name="Weitz H."/>
            <person name="Taylor A."/>
            <person name="Grigoriev I.V."/>
            <person name="Nagy L.G."/>
            <person name="Martin F."/>
            <person name="Kauserud H."/>
        </authorList>
    </citation>
    <scope>NUCLEOTIDE SEQUENCE</scope>
    <source>
        <strain evidence="5">CBHHK067</strain>
    </source>
</reference>
<dbReference type="EMBL" id="JARKIE010000004">
    <property type="protein sequence ID" value="KAJ7708326.1"/>
    <property type="molecule type" value="Genomic_DNA"/>
</dbReference>
<gene>
    <name evidence="5" type="ORF">B0H17DRAFT_454512</name>
</gene>
<dbReference type="EC" id="3.1.1.-" evidence="3"/>
<name>A0AAD7MAR7_MYCRO</name>
<sequence>MESDMPQQPIKELRFRAPQPPQAVIGVQQATTLPDMCPQTGVGTSSINPLRARTIDVGTSEDCLTLSVSYPSNADGAAKGLLPTIVWIYGGAYTNGFGSIYRGSDLVAQSNRGIVAIVIQYRLGLFGFLPGAAVKKNGNLNAGLLDQEFALRWVNKYISKFGGDPSKVTIWGESAGAGSIVQHLVANGGRTEPQLFRGAITSSMALIPQYNYDDRIPELLYSEVVANMNCTTATDSLECLRAADVNELQSVNLKMNAAAFVGMPAFLPVVDGQFITQRPSQSLAQGKVNGFKALLSITNAFEGASLVDPTSVNATNYALELFPNFGPAQADQVGILYAGLGTQLFQSSAIVAEAILICPTYRLLRAFPGSAFKGEFAVSPAIHGMDVLSYFPSIRMDEPDLAALVDPAPYTNPVFTDAFAQSFTSFAISLDPNIKVDPTTITPPWPQWHIANSEMVFNKTETDVPSVKAMKTDDVLLRRCQFWDSVTELTAQ</sequence>
<dbReference type="InterPro" id="IPR019826">
    <property type="entry name" value="Carboxylesterase_B_AS"/>
</dbReference>
<organism evidence="5 6">
    <name type="scientific">Mycena rosella</name>
    <name type="common">Pink bonnet</name>
    <name type="synonym">Agaricus rosellus</name>
    <dbReference type="NCBI Taxonomy" id="1033263"/>
    <lineage>
        <taxon>Eukaryota</taxon>
        <taxon>Fungi</taxon>
        <taxon>Dikarya</taxon>
        <taxon>Basidiomycota</taxon>
        <taxon>Agaricomycotina</taxon>
        <taxon>Agaricomycetes</taxon>
        <taxon>Agaricomycetidae</taxon>
        <taxon>Agaricales</taxon>
        <taxon>Marasmiineae</taxon>
        <taxon>Mycenaceae</taxon>
        <taxon>Mycena</taxon>
    </lineage>
</organism>
<keyword evidence="6" id="KW-1185">Reference proteome</keyword>
<comment type="similarity">
    <text evidence="1 3">Belongs to the type-B carboxylesterase/lipase family.</text>
</comment>
<dbReference type="Proteomes" id="UP001221757">
    <property type="component" value="Unassembled WGS sequence"/>
</dbReference>
<dbReference type="GO" id="GO:0016787">
    <property type="term" value="F:hydrolase activity"/>
    <property type="evidence" value="ECO:0007669"/>
    <property type="project" value="UniProtKB-KW"/>
</dbReference>
<protein>
    <recommendedName>
        <fullName evidence="3">Carboxylic ester hydrolase</fullName>
        <ecNumber evidence="3">3.1.1.-</ecNumber>
    </recommendedName>
</protein>
<evidence type="ECO:0000256" key="3">
    <source>
        <dbReference type="RuleBase" id="RU361235"/>
    </source>
</evidence>
<accession>A0AAD7MAR7</accession>
<evidence type="ECO:0000256" key="2">
    <source>
        <dbReference type="ARBA" id="ARBA00022801"/>
    </source>
</evidence>
<evidence type="ECO:0000313" key="5">
    <source>
        <dbReference type="EMBL" id="KAJ7708326.1"/>
    </source>
</evidence>
<dbReference type="InterPro" id="IPR002018">
    <property type="entry name" value="CarbesteraseB"/>
</dbReference>
<dbReference type="AlphaFoldDB" id="A0AAD7MAR7"/>
<dbReference type="PANTHER" id="PTHR11559">
    <property type="entry name" value="CARBOXYLESTERASE"/>
    <property type="match status" value="1"/>
</dbReference>
<evidence type="ECO:0000313" key="6">
    <source>
        <dbReference type="Proteomes" id="UP001221757"/>
    </source>
</evidence>
<dbReference type="Pfam" id="PF00135">
    <property type="entry name" value="COesterase"/>
    <property type="match status" value="1"/>
</dbReference>
<dbReference type="PROSITE" id="PS00122">
    <property type="entry name" value="CARBOXYLESTERASE_B_1"/>
    <property type="match status" value="1"/>
</dbReference>
<dbReference type="InterPro" id="IPR050309">
    <property type="entry name" value="Type-B_Carboxylest/Lipase"/>
</dbReference>
<dbReference type="InterPro" id="IPR029058">
    <property type="entry name" value="AB_hydrolase_fold"/>
</dbReference>
<proteinExistence type="inferred from homology"/>
<keyword evidence="2 3" id="KW-0378">Hydrolase</keyword>
<evidence type="ECO:0000259" key="4">
    <source>
        <dbReference type="Pfam" id="PF00135"/>
    </source>
</evidence>
<evidence type="ECO:0000256" key="1">
    <source>
        <dbReference type="ARBA" id="ARBA00005964"/>
    </source>
</evidence>
<comment type="caution">
    <text evidence="5">The sequence shown here is derived from an EMBL/GenBank/DDBJ whole genome shotgun (WGS) entry which is preliminary data.</text>
</comment>
<feature type="domain" description="Carboxylesterase type B" evidence="4">
    <location>
        <begin position="7"/>
        <end position="299"/>
    </location>
</feature>
<dbReference type="Gene3D" id="3.40.50.1820">
    <property type="entry name" value="alpha/beta hydrolase"/>
    <property type="match status" value="1"/>
</dbReference>
<dbReference type="SUPFAM" id="SSF53474">
    <property type="entry name" value="alpha/beta-Hydrolases"/>
    <property type="match status" value="1"/>
</dbReference>